<dbReference type="PANTHER" id="PTHR30246">
    <property type="entry name" value="2-KETO-3-DEOXY-6-PHOSPHOGLUCONATE ALDOLASE"/>
    <property type="match status" value="1"/>
</dbReference>
<reference evidence="10 11" key="1">
    <citation type="submission" date="2019-08" db="EMBL/GenBank/DDBJ databases">
        <title>In-depth cultivation of the pig gut microbiome towards novel bacterial diversity and tailored functional studies.</title>
        <authorList>
            <person name="Wylensek D."/>
            <person name="Hitch T.C.A."/>
            <person name="Clavel T."/>
        </authorList>
    </citation>
    <scope>NUCLEOTIDE SEQUENCE [LARGE SCALE GENOMIC DNA]</scope>
    <source>
        <strain evidence="10 11">NM-380-WT-3C1</strain>
    </source>
</reference>
<keyword evidence="6" id="KW-0456">Lyase</keyword>
<dbReference type="NCBIfam" id="TIGR01182">
    <property type="entry name" value="eda"/>
    <property type="match status" value="1"/>
</dbReference>
<dbReference type="PANTHER" id="PTHR30246:SF1">
    <property type="entry name" value="2-DEHYDRO-3-DEOXY-6-PHOSPHOGALACTONATE ALDOLASE-RELATED"/>
    <property type="match status" value="1"/>
</dbReference>
<evidence type="ECO:0000256" key="2">
    <source>
        <dbReference type="ARBA" id="ARBA00004736"/>
    </source>
</evidence>
<evidence type="ECO:0000313" key="11">
    <source>
        <dbReference type="Proteomes" id="UP000460549"/>
    </source>
</evidence>
<dbReference type="CDD" id="cd00452">
    <property type="entry name" value="KDPG_aldolase"/>
    <property type="match status" value="1"/>
</dbReference>
<dbReference type="InterPro" id="IPR031338">
    <property type="entry name" value="KDPG/KHG_AS_2"/>
</dbReference>
<dbReference type="Pfam" id="PF01081">
    <property type="entry name" value="Aldolase"/>
    <property type="match status" value="1"/>
</dbReference>
<dbReference type="PROSITE" id="PS00159">
    <property type="entry name" value="ALDOLASE_KDPG_KHG_1"/>
    <property type="match status" value="1"/>
</dbReference>
<comment type="similarity">
    <text evidence="3">Belongs to the KHG/KDPG aldolase family.</text>
</comment>
<comment type="subunit">
    <text evidence="4">Homotrimer.</text>
</comment>
<dbReference type="SUPFAM" id="SSF51569">
    <property type="entry name" value="Aldolase"/>
    <property type="match status" value="1"/>
</dbReference>
<dbReference type="GO" id="GO:0008675">
    <property type="term" value="F:2-dehydro-3-deoxy-phosphogluconate aldolase activity"/>
    <property type="evidence" value="ECO:0007669"/>
    <property type="project" value="UniProtKB-EC"/>
</dbReference>
<dbReference type="NCBIfam" id="NF004325">
    <property type="entry name" value="PRK05718.1"/>
    <property type="match status" value="1"/>
</dbReference>
<dbReference type="EMBL" id="VUNN01000006">
    <property type="protein sequence ID" value="MSU06057.1"/>
    <property type="molecule type" value="Genomic_DNA"/>
</dbReference>
<evidence type="ECO:0000256" key="1">
    <source>
        <dbReference type="ARBA" id="ARBA00000654"/>
    </source>
</evidence>
<dbReference type="PROSITE" id="PS00160">
    <property type="entry name" value="ALDOLASE_KDPG_KHG_2"/>
    <property type="match status" value="1"/>
</dbReference>
<dbReference type="InterPro" id="IPR031337">
    <property type="entry name" value="KDPG/KHG_AS_1"/>
</dbReference>
<dbReference type="InterPro" id="IPR000887">
    <property type="entry name" value="Aldlse_KDPG_KHG"/>
</dbReference>
<dbReference type="Proteomes" id="UP000460549">
    <property type="component" value="Unassembled WGS sequence"/>
</dbReference>
<dbReference type="RefSeq" id="WP_154425033.1">
    <property type="nucleotide sequence ID" value="NZ_JAQYGB010000015.1"/>
</dbReference>
<keyword evidence="11" id="KW-1185">Reference proteome</keyword>
<protein>
    <recommendedName>
        <fullName evidence="5">2-dehydro-3-deoxy-phosphogluconate aldolase</fullName>
        <ecNumber evidence="5">4.1.2.14</ecNumber>
    </recommendedName>
</protein>
<comment type="catalytic activity">
    <reaction evidence="1">
        <text>2-dehydro-3-deoxy-6-phospho-D-gluconate = D-glyceraldehyde 3-phosphate + pyruvate</text>
        <dbReference type="Rhea" id="RHEA:17089"/>
        <dbReference type="ChEBI" id="CHEBI:15361"/>
        <dbReference type="ChEBI" id="CHEBI:57569"/>
        <dbReference type="ChEBI" id="CHEBI:59776"/>
        <dbReference type="EC" id="4.1.2.14"/>
    </reaction>
</comment>
<dbReference type="AlphaFoldDB" id="A0A7X2PBZ2"/>
<gene>
    <name evidence="10" type="ORF">FYJ80_04615</name>
</gene>
<dbReference type="PROSITE" id="PS51819">
    <property type="entry name" value="VOC"/>
    <property type="match status" value="1"/>
</dbReference>
<name>A0A7X2PBZ2_9SPIO</name>
<dbReference type="InterPro" id="IPR037523">
    <property type="entry name" value="VOC_core"/>
</dbReference>
<dbReference type="Gene3D" id="3.20.20.70">
    <property type="entry name" value="Aldolase class I"/>
    <property type="match status" value="1"/>
</dbReference>
<keyword evidence="8" id="KW-0119">Carbohydrate metabolism</keyword>
<evidence type="ECO:0000256" key="3">
    <source>
        <dbReference type="ARBA" id="ARBA00006906"/>
    </source>
</evidence>
<comment type="pathway">
    <text evidence="2">Carbohydrate acid metabolism; 2-dehydro-3-deoxy-D-gluconate degradation; D-glyceraldehyde 3-phosphate and pyruvate from 2-dehydro-3-deoxy-D-gluconate: step 2/2.</text>
</comment>
<dbReference type="Gene3D" id="3.10.180.10">
    <property type="entry name" value="2,3-Dihydroxybiphenyl 1,2-Dioxygenase, domain 1"/>
    <property type="match status" value="1"/>
</dbReference>
<accession>A0A7X2PBZ2</accession>
<sequence length="320" mass="34460">MNKDELFSFFHNIGLVPVVKIDDAEKAVPLAKAMIDGGIPCAEVTFRTAAAEEAIRKMSEAFPEMMIGAGTVINPELAEKAVNAGAKFIVSPGLNPATVEWCLERNIPVVPGVCTPSDIEKGLSYGLNVLKFFPAEASGGVNMLKNLAGPFPQVKFMTTGGISTANLGEYAKAANVLAIGGSWMVKADLIDNDNWAEITRLCKEATCALQGFEFAHLGINNDSVEESEADIKAFSTFGMATNRGNSSVFMNKSIEVLPKQGRGAKGHLAFRCNDIERAVYYLENNGFTLNKDSVSLDAKGKMKVCYFNEEVSGFAIHLIK</sequence>
<evidence type="ECO:0000256" key="7">
    <source>
        <dbReference type="ARBA" id="ARBA00023270"/>
    </source>
</evidence>
<evidence type="ECO:0000256" key="5">
    <source>
        <dbReference type="ARBA" id="ARBA00013063"/>
    </source>
</evidence>
<organism evidence="10 11">
    <name type="scientific">Bullifex porci</name>
    <dbReference type="NCBI Taxonomy" id="2606638"/>
    <lineage>
        <taxon>Bacteria</taxon>
        <taxon>Pseudomonadati</taxon>
        <taxon>Spirochaetota</taxon>
        <taxon>Spirochaetia</taxon>
        <taxon>Spirochaetales</taxon>
        <taxon>Spirochaetaceae</taxon>
        <taxon>Bullifex</taxon>
    </lineage>
</organism>
<comment type="caution">
    <text evidence="10">The sequence shown here is derived from an EMBL/GenBank/DDBJ whole genome shotgun (WGS) entry which is preliminary data.</text>
</comment>
<dbReference type="InterPro" id="IPR013785">
    <property type="entry name" value="Aldolase_TIM"/>
</dbReference>
<evidence type="ECO:0000256" key="8">
    <source>
        <dbReference type="ARBA" id="ARBA00023277"/>
    </source>
</evidence>
<evidence type="ECO:0000256" key="4">
    <source>
        <dbReference type="ARBA" id="ARBA00011233"/>
    </source>
</evidence>
<evidence type="ECO:0000256" key="6">
    <source>
        <dbReference type="ARBA" id="ARBA00023239"/>
    </source>
</evidence>
<dbReference type="EC" id="4.1.2.14" evidence="5"/>
<evidence type="ECO:0000259" key="9">
    <source>
        <dbReference type="PROSITE" id="PS51819"/>
    </source>
</evidence>
<keyword evidence="7" id="KW-0704">Schiff base</keyword>
<dbReference type="InterPro" id="IPR029068">
    <property type="entry name" value="Glyas_Bleomycin-R_OHBP_Dase"/>
</dbReference>
<proteinExistence type="inferred from homology"/>
<feature type="domain" description="VOC" evidence="9">
    <location>
        <begin position="213"/>
        <end position="320"/>
    </location>
</feature>
<evidence type="ECO:0000313" key="10">
    <source>
        <dbReference type="EMBL" id="MSU06057.1"/>
    </source>
</evidence>